<protein>
    <submittedName>
        <fullName evidence="5">Bifunctional methylenetetrahydrofolate dehydrogenase/cyclohydrolase, mitochondrial isoform X1</fullName>
    </submittedName>
</protein>
<feature type="domain" description="Tetrahydrofolate dehydrogenase/cyclohydrolase catalytic" evidence="2">
    <location>
        <begin position="37"/>
        <end position="152"/>
    </location>
</feature>
<dbReference type="HAMAP" id="MF_01576">
    <property type="entry name" value="THF_DHG_CYH"/>
    <property type="match status" value="1"/>
</dbReference>
<organism evidence="4 5">
    <name type="scientific">Bicyclus anynana</name>
    <name type="common">Squinting bush brown butterfly</name>
    <dbReference type="NCBI Taxonomy" id="110368"/>
    <lineage>
        <taxon>Eukaryota</taxon>
        <taxon>Metazoa</taxon>
        <taxon>Ecdysozoa</taxon>
        <taxon>Arthropoda</taxon>
        <taxon>Hexapoda</taxon>
        <taxon>Insecta</taxon>
        <taxon>Pterygota</taxon>
        <taxon>Neoptera</taxon>
        <taxon>Endopterygota</taxon>
        <taxon>Lepidoptera</taxon>
        <taxon>Glossata</taxon>
        <taxon>Ditrysia</taxon>
        <taxon>Papilionoidea</taxon>
        <taxon>Nymphalidae</taxon>
        <taxon>Satyrinae</taxon>
        <taxon>Satyrini</taxon>
        <taxon>Mycalesina</taxon>
        <taxon>Bicyclus</taxon>
    </lineage>
</organism>
<dbReference type="InterPro" id="IPR020630">
    <property type="entry name" value="THF_DH/CycHdrlase_cat_dom"/>
</dbReference>
<dbReference type="InterPro" id="IPR046346">
    <property type="entry name" value="Aminoacid_DH-like_N_sf"/>
</dbReference>
<keyword evidence="1" id="KW-0554">One-carbon metabolism</keyword>
<evidence type="ECO:0000259" key="3">
    <source>
        <dbReference type="Pfam" id="PF02882"/>
    </source>
</evidence>
<dbReference type="Pfam" id="PF00763">
    <property type="entry name" value="THF_DHG_CYH"/>
    <property type="match status" value="1"/>
</dbReference>
<reference evidence="5" key="1">
    <citation type="submission" date="2025-08" db="UniProtKB">
        <authorList>
            <consortium name="RefSeq"/>
        </authorList>
    </citation>
    <scope>IDENTIFICATION</scope>
</reference>
<dbReference type="PRINTS" id="PR00085">
    <property type="entry name" value="THFDHDRGNASE"/>
</dbReference>
<evidence type="ECO:0000313" key="5">
    <source>
        <dbReference type="RefSeq" id="XP_052742377.1"/>
    </source>
</evidence>
<dbReference type="Gene3D" id="3.40.50.10860">
    <property type="entry name" value="Leucine Dehydrogenase, chain A, domain 1"/>
    <property type="match status" value="1"/>
</dbReference>
<dbReference type="RefSeq" id="XP_052742377.1">
    <property type="nucleotide sequence ID" value="XM_052886417.1"/>
</dbReference>
<accession>A0ABM3LTL7</accession>
<feature type="domain" description="Tetrahydrofolate dehydrogenase/cyclohydrolase NAD(P)-binding" evidence="3">
    <location>
        <begin position="171"/>
        <end position="294"/>
    </location>
</feature>
<dbReference type="InterPro" id="IPR000672">
    <property type="entry name" value="THF_DH/CycHdrlase"/>
</dbReference>
<dbReference type="SUPFAM" id="SSF51735">
    <property type="entry name" value="NAD(P)-binding Rossmann-fold domains"/>
    <property type="match status" value="1"/>
</dbReference>
<dbReference type="SUPFAM" id="SSF53223">
    <property type="entry name" value="Aminoacid dehydrogenase-like, N-terminal domain"/>
    <property type="match status" value="1"/>
</dbReference>
<keyword evidence="4" id="KW-1185">Reference proteome</keyword>
<dbReference type="PANTHER" id="PTHR48099">
    <property type="entry name" value="C-1-TETRAHYDROFOLATE SYNTHASE, CYTOPLASMIC-RELATED"/>
    <property type="match status" value="1"/>
</dbReference>
<evidence type="ECO:0000259" key="2">
    <source>
        <dbReference type="Pfam" id="PF00763"/>
    </source>
</evidence>
<proteinExistence type="inferred from homology"/>
<evidence type="ECO:0000313" key="4">
    <source>
        <dbReference type="Proteomes" id="UP001652582"/>
    </source>
</evidence>
<dbReference type="Gene3D" id="3.40.50.720">
    <property type="entry name" value="NAD(P)-binding Rossmann-like Domain"/>
    <property type="match status" value="1"/>
</dbReference>
<evidence type="ECO:0000256" key="1">
    <source>
        <dbReference type="ARBA" id="ARBA00022563"/>
    </source>
</evidence>
<dbReference type="PANTHER" id="PTHR48099:SF11">
    <property type="entry name" value="BIFUNCTIONAL METHYLENETETRAHYDROFOLATE DEHYDROGENASE_CYCLOHYDROLASE, MITOCHONDRIAL"/>
    <property type="match status" value="1"/>
</dbReference>
<dbReference type="Proteomes" id="UP001652582">
    <property type="component" value="Chromosome 17"/>
</dbReference>
<gene>
    <name evidence="5" type="primary">LOC112056541</name>
</gene>
<sequence>MRHRIWLRTVSTVLNPKMRSHTYIDTLGSARIMARVLDGKALAKEIKAELKIKIHNWVSSGQRAPSLRCIIVGEDPASHTYVKNKIAAAIEIGIEAQTLKYDENLTEEALITAIELLNEDTTVDGILVQLPLPNNIDERRVCNAVAPEKDVDGFHITNVGQLCLDMPTIVPATALAVIEMLKRFKIETFGRNAVVVGRSKNVGLPIAMMLHSDKNHDSGLGMDATVTVCHRYTPPELLQQHCRNADIIVTATGVPNLIKADMIKPGATVIDVGITRITDEQGKTKLVGDVDYDGHRWMDRAERRQLQPTDAGNTDTERYCVVLLPRGYTRGAQAMRDSGKRVRRLRRLRRRRLRRRRRCSYSSRHGLYIRIINESNHLRVHVSTHPTCPEPNPVGFSAPWCHLTSRHHNRGVLHTATSKISR</sequence>
<dbReference type="InterPro" id="IPR020631">
    <property type="entry name" value="THF_DH/CycHdrlase_NAD-bd_dom"/>
</dbReference>
<dbReference type="InterPro" id="IPR036291">
    <property type="entry name" value="NAD(P)-bd_dom_sf"/>
</dbReference>
<dbReference type="Pfam" id="PF02882">
    <property type="entry name" value="THF_DHG_CYH_C"/>
    <property type="match status" value="1"/>
</dbReference>
<name>A0ABM3LTL7_BICAN</name>
<dbReference type="GeneID" id="112056541"/>
<dbReference type="CDD" id="cd01080">
    <property type="entry name" value="NAD_bind_m-THF_DH_Cyclohyd"/>
    <property type="match status" value="1"/>
</dbReference>